<proteinExistence type="predicted"/>
<organism evidence="2">
    <name type="scientific">Pyricularia oryzae (strain Y34)</name>
    <name type="common">Rice blast fungus</name>
    <name type="synonym">Magnaporthe oryzae</name>
    <dbReference type="NCBI Taxonomy" id="1143189"/>
    <lineage>
        <taxon>Eukaryota</taxon>
        <taxon>Fungi</taxon>
        <taxon>Dikarya</taxon>
        <taxon>Ascomycota</taxon>
        <taxon>Pezizomycotina</taxon>
        <taxon>Sordariomycetes</taxon>
        <taxon>Sordariomycetidae</taxon>
        <taxon>Magnaporthales</taxon>
        <taxon>Pyriculariaceae</taxon>
        <taxon>Pyricularia</taxon>
    </lineage>
</organism>
<evidence type="ECO:0000313" key="2">
    <source>
        <dbReference type="EMBL" id="ELQ35107.1"/>
    </source>
</evidence>
<sequence>MHYALSCWAATIQPLSDDAFLVDRPTSISPSSTCRHPSSHTTHQSAAFAVSAALVFIWEARTSKKYQAEKMSTQSKNLTTLVANQAKTTLPDHMWAPKKKTAFKDVDTISRVDTPVMSSPTAKRDGSPAQSKGGRPLDRANLQTSHLDEKPFKTKPR</sequence>
<reference evidence="2" key="1">
    <citation type="journal article" date="2012" name="PLoS Genet.">
        <title>Comparative analysis of the genomes of two field isolates of the rice blast fungus Magnaporthe oryzae.</title>
        <authorList>
            <person name="Xue M."/>
            <person name="Yang J."/>
            <person name="Li Z."/>
            <person name="Hu S."/>
            <person name="Yao N."/>
            <person name="Dean R.A."/>
            <person name="Zhao W."/>
            <person name="Shen M."/>
            <person name="Zhang H."/>
            <person name="Li C."/>
            <person name="Liu L."/>
            <person name="Cao L."/>
            <person name="Xu X."/>
            <person name="Xing Y."/>
            <person name="Hsiang T."/>
            <person name="Zhang Z."/>
            <person name="Xu J.R."/>
            <person name="Peng Y.L."/>
        </authorList>
    </citation>
    <scope>NUCLEOTIDE SEQUENCE</scope>
    <source>
        <strain evidence="2">Y34</strain>
    </source>
</reference>
<name>A0AA97PHU1_PYRO3</name>
<protein>
    <submittedName>
        <fullName evidence="2">Uncharacterized protein</fullName>
    </submittedName>
</protein>
<feature type="compositionally biased region" description="Basic and acidic residues" evidence="1">
    <location>
        <begin position="146"/>
        <end position="157"/>
    </location>
</feature>
<feature type="region of interest" description="Disordered" evidence="1">
    <location>
        <begin position="106"/>
        <end position="157"/>
    </location>
</feature>
<dbReference type="EMBL" id="JH793022">
    <property type="protein sequence ID" value="ELQ35107.1"/>
    <property type="molecule type" value="Genomic_DNA"/>
</dbReference>
<evidence type="ECO:0000256" key="1">
    <source>
        <dbReference type="SAM" id="MobiDB-lite"/>
    </source>
</evidence>
<dbReference type="Proteomes" id="UP000011086">
    <property type="component" value="Unassembled WGS sequence"/>
</dbReference>
<dbReference type="AlphaFoldDB" id="A0AA97PHU1"/>
<gene>
    <name evidence="2" type="ORF">OOU_Y34scaffold00726g67</name>
</gene>
<accession>A0AA97PHU1</accession>